<dbReference type="Proteomes" id="UP000683360">
    <property type="component" value="Unassembled WGS sequence"/>
</dbReference>
<dbReference type="EMBL" id="CAJPWZ010000276">
    <property type="protein sequence ID" value="CAG2188890.1"/>
    <property type="molecule type" value="Genomic_DNA"/>
</dbReference>
<evidence type="ECO:0000313" key="1">
    <source>
        <dbReference type="EMBL" id="CAG2188890.1"/>
    </source>
</evidence>
<protein>
    <submittedName>
        <fullName evidence="1">Uncharacterized protein</fullName>
    </submittedName>
</protein>
<name>A0A8S3Q348_MYTED</name>
<dbReference type="PANTHER" id="PTHR37162:SF10">
    <property type="entry name" value="DUF4371 DOMAIN-CONTAINING PROTEIN"/>
    <property type="match status" value="1"/>
</dbReference>
<reference evidence="1" key="1">
    <citation type="submission" date="2021-03" db="EMBL/GenBank/DDBJ databases">
        <authorList>
            <person name="Bekaert M."/>
        </authorList>
    </citation>
    <scope>NUCLEOTIDE SEQUENCE</scope>
</reference>
<dbReference type="PANTHER" id="PTHR37162">
    <property type="entry name" value="HAT FAMILY DIMERISATION DOMAINCONTAINING PROTEIN-RELATED"/>
    <property type="match status" value="1"/>
</dbReference>
<dbReference type="AlphaFoldDB" id="A0A8S3Q348"/>
<comment type="caution">
    <text evidence="1">The sequence shown here is derived from an EMBL/GenBank/DDBJ whole genome shotgun (WGS) entry which is preliminary data.</text>
</comment>
<gene>
    <name evidence="1" type="ORF">MEDL_4286</name>
</gene>
<keyword evidence="2" id="KW-1185">Reference proteome</keyword>
<organism evidence="1 2">
    <name type="scientific">Mytilus edulis</name>
    <name type="common">Blue mussel</name>
    <dbReference type="NCBI Taxonomy" id="6550"/>
    <lineage>
        <taxon>Eukaryota</taxon>
        <taxon>Metazoa</taxon>
        <taxon>Spiralia</taxon>
        <taxon>Lophotrochozoa</taxon>
        <taxon>Mollusca</taxon>
        <taxon>Bivalvia</taxon>
        <taxon>Autobranchia</taxon>
        <taxon>Pteriomorphia</taxon>
        <taxon>Mytilida</taxon>
        <taxon>Mytiloidea</taxon>
        <taxon>Mytilidae</taxon>
        <taxon>Mytilinae</taxon>
        <taxon>Mytilus</taxon>
    </lineage>
</organism>
<evidence type="ECO:0000313" key="2">
    <source>
        <dbReference type="Proteomes" id="UP000683360"/>
    </source>
</evidence>
<proteinExistence type="predicted"/>
<accession>A0A8S3Q348</accession>
<sequence length="181" mass="20597">MAEQPQSSHSLSEKNKGKMCKFQTSWISHFSWLCSSDKGPTSAYCTICCTHFSIVEGGRNDVTQHMFSSTHKEQSQIRNKTMQPVFKNNAKEDSESVSEEENKIIKAKDKVGKIESKMSKPEDEVSEKESKVTKAEEMFNNFIAENNVDSLAADHLARLCKIMFPDSQIAQKFSREYNLQN</sequence>